<dbReference type="AlphaFoldDB" id="A0A9K3I3D6"/>
<name>A0A9K3I3D6_HELAN</name>
<reference evidence="1" key="2">
    <citation type="submission" date="2020-06" db="EMBL/GenBank/DDBJ databases">
        <title>Helianthus annuus Genome sequencing and assembly Release 2.</title>
        <authorList>
            <person name="Gouzy J."/>
            <person name="Langlade N."/>
            <person name="Munos S."/>
        </authorList>
    </citation>
    <scope>NUCLEOTIDE SEQUENCE</scope>
    <source>
        <tissue evidence="1">Leaves</tissue>
    </source>
</reference>
<comment type="caution">
    <text evidence="1">The sequence shown here is derived from an EMBL/GenBank/DDBJ whole genome shotgun (WGS) entry which is preliminary data.</text>
</comment>
<accession>A0A9K3I3D6</accession>
<protein>
    <submittedName>
        <fullName evidence="1">Uncharacterized protein</fullName>
    </submittedName>
</protein>
<sequence>MDKNLILPGVARPCDPQHYHVSRPISEALLVRLMVAMFSQTALPCDPLHNRAPAGP</sequence>
<evidence type="ECO:0000313" key="1">
    <source>
        <dbReference type="EMBL" id="KAF5789476.1"/>
    </source>
</evidence>
<proteinExistence type="predicted"/>
<gene>
    <name evidence="1" type="ORF">HanXRQr2_Chr09g0371651</name>
</gene>
<reference evidence="1" key="1">
    <citation type="journal article" date="2017" name="Nature">
        <title>The sunflower genome provides insights into oil metabolism, flowering and Asterid evolution.</title>
        <authorList>
            <person name="Badouin H."/>
            <person name="Gouzy J."/>
            <person name="Grassa C.J."/>
            <person name="Murat F."/>
            <person name="Staton S.E."/>
            <person name="Cottret L."/>
            <person name="Lelandais-Briere C."/>
            <person name="Owens G.L."/>
            <person name="Carrere S."/>
            <person name="Mayjonade B."/>
            <person name="Legrand L."/>
            <person name="Gill N."/>
            <person name="Kane N.C."/>
            <person name="Bowers J.E."/>
            <person name="Hubner S."/>
            <person name="Bellec A."/>
            <person name="Berard A."/>
            <person name="Berges H."/>
            <person name="Blanchet N."/>
            <person name="Boniface M.C."/>
            <person name="Brunel D."/>
            <person name="Catrice O."/>
            <person name="Chaidir N."/>
            <person name="Claudel C."/>
            <person name="Donnadieu C."/>
            <person name="Faraut T."/>
            <person name="Fievet G."/>
            <person name="Helmstetter N."/>
            <person name="King M."/>
            <person name="Knapp S.J."/>
            <person name="Lai Z."/>
            <person name="Le Paslier M.C."/>
            <person name="Lippi Y."/>
            <person name="Lorenzon L."/>
            <person name="Mandel J.R."/>
            <person name="Marage G."/>
            <person name="Marchand G."/>
            <person name="Marquand E."/>
            <person name="Bret-Mestries E."/>
            <person name="Morien E."/>
            <person name="Nambeesan S."/>
            <person name="Nguyen T."/>
            <person name="Pegot-Espagnet P."/>
            <person name="Pouilly N."/>
            <person name="Raftis F."/>
            <person name="Sallet E."/>
            <person name="Schiex T."/>
            <person name="Thomas J."/>
            <person name="Vandecasteele C."/>
            <person name="Vares D."/>
            <person name="Vear F."/>
            <person name="Vautrin S."/>
            <person name="Crespi M."/>
            <person name="Mangin B."/>
            <person name="Burke J.M."/>
            <person name="Salse J."/>
            <person name="Munos S."/>
            <person name="Vincourt P."/>
            <person name="Rieseberg L.H."/>
            <person name="Langlade N.B."/>
        </authorList>
    </citation>
    <scope>NUCLEOTIDE SEQUENCE</scope>
    <source>
        <tissue evidence="1">Leaves</tissue>
    </source>
</reference>
<keyword evidence="2" id="KW-1185">Reference proteome</keyword>
<dbReference type="EMBL" id="MNCJ02000324">
    <property type="protein sequence ID" value="KAF5789476.1"/>
    <property type="molecule type" value="Genomic_DNA"/>
</dbReference>
<dbReference type="Gramene" id="mRNA:HanXRQr2_Chr09g0371651">
    <property type="protein sequence ID" value="CDS:HanXRQr2_Chr09g0371651.1"/>
    <property type="gene ID" value="HanXRQr2_Chr09g0371651"/>
</dbReference>
<evidence type="ECO:0000313" key="2">
    <source>
        <dbReference type="Proteomes" id="UP000215914"/>
    </source>
</evidence>
<organism evidence="1 2">
    <name type="scientific">Helianthus annuus</name>
    <name type="common">Common sunflower</name>
    <dbReference type="NCBI Taxonomy" id="4232"/>
    <lineage>
        <taxon>Eukaryota</taxon>
        <taxon>Viridiplantae</taxon>
        <taxon>Streptophyta</taxon>
        <taxon>Embryophyta</taxon>
        <taxon>Tracheophyta</taxon>
        <taxon>Spermatophyta</taxon>
        <taxon>Magnoliopsida</taxon>
        <taxon>eudicotyledons</taxon>
        <taxon>Gunneridae</taxon>
        <taxon>Pentapetalae</taxon>
        <taxon>asterids</taxon>
        <taxon>campanulids</taxon>
        <taxon>Asterales</taxon>
        <taxon>Asteraceae</taxon>
        <taxon>Asteroideae</taxon>
        <taxon>Heliantheae alliance</taxon>
        <taxon>Heliantheae</taxon>
        <taxon>Helianthus</taxon>
    </lineage>
</organism>
<dbReference type="Proteomes" id="UP000215914">
    <property type="component" value="Unassembled WGS sequence"/>
</dbReference>